<dbReference type="PANTHER" id="PTHR47027:SF25">
    <property type="entry name" value="REVERSE TRANSCRIPTASE DOMAIN-CONTAINING PROTEIN"/>
    <property type="match status" value="1"/>
</dbReference>
<organism evidence="6">
    <name type="scientific">Schistosoma curassoni</name>
    <dbReference type="NCBI Taxonomy" id="6186"/>
    <lineage>
        <taxon>Eukaryota</taxon>
        <taxon>Metazoa</taxon>
        <taxon>Spiralia</taxon>
        <taxon>Lophotrochozoa</taxon>
        <taxon>Platyhelminthes</taxon>
        <taxon>Trematoda</taxon>
        <taxon>Digenea</taxon>
        <taxon>Strigeidida</taxon>
        <taxon>Schistosomatoidea</taxon>
        <taxon>Schistosomatidae</taxon>
        <taxon>Schistosoma</taxon>
    </lineage>
</organism>
<keyword evidence="1" id="KW-0479">Metal-binding</keyword>
<evidence type="ECO:0000259" key="3">
    <source>
        <dbReference type="Pfam" id="PF22456"/>
    </source>
</evidence>
<proteinExistence type="predicted"/>
<dbReference type="EMBL" id="UZAK01040926">
    <property type="protein sequence ID" value="VDP65593.1"/>
    <property type="molecule type" value="Genomic_DNA"/>
</dbReference>
<gene>
    <name evidence="4" type="ORF">SCUD_LOCUS18370</name>
</gene>
<dbReference type="Pfam" id="PF20049">
    <property type="entry name" value="DUF6451"/>
    <property type="match status" value="1"/>
</dbReference>
<dbReference type="AlphaFoldDB" id="A0A183KTI0"/>
<dbReference type="InterPro" id="IPR054734">
    <property type="entry name" value="PqqF-like_C_4"/>
</dbReference>
<sequence length="232" mass="26712">MQLDDLDFVDGLALLSHTHQQMRKKTTSVAAVVLNINKGEIKILRYSIACTNRITLDEESLKNVKTFTYLGSIIDEQGGSDADVKAWIGEARAVCLQLRNIWNLKQLSTNTKVGIFNTNVKTVLLYGDETWRTITTIIKEAGLRRSNKLQGFRILVQSSYHPNKIDKCIEEFLLTVNKLLEDMSDEEFNVHVQSLMTHLLEKPKGMQDRFGRLWSEIACRHYNFKRSKFINF</sequence>
<evidence type="ECO:0000256" key="1">
    <source>
        <dbReference type="ARBA" id="ARBA00022723"/>
    </source>
</evidence>
<dbReference type="GO" id="GO:0046872">
    <property type="term" value="F:metal ion binding"/>
    <property type="evidence" value="ECO:0007669"/>
    <property type="project" value="UniProtKB-KW"/>
</dbReference>
<evidence type="ECO:0000313" key="4">
    <source>
        <dbReference type="EMBL" id="VDP65593.1"/>
    </source>
</evidence>
<accession>A0A183KTI0</accession>
<dbReference type="Gene3D" id="3.30.830.10">
    <property type="entry name" value="Metalloenzyme, LuxS/M16 peptidase-like"/>
    <property type="match status" value="1"/>
</dbReference>
<dbReference type="SUPFAM" id="SSF63411">
    <property type="entry name" value="LuxS/MPP-like metallohydrolase"/>
    <property type="match status" value="1"/>
</dbReference>
<feature type="domain" description="Coenzyme PQQ synthesis protein F-like C-terminal lobe" evidence="3">
    <location>
        <begin position="141"/>
        <end position="214"/>
    </location>
</feature>
<evidence type="ECO:0000313" key="6">
    <source>
        <dbReference type="WBParaSite" id="SCUD_0001837301-mRNA-1"/>
    </source>
</evidence>
<evidence type="ECO:0000259" key="2">
    <source>
        <dbReference type="Pfam" id="PF20049"/>
    </source>
</evidence>
<dbReference type="WBParaSite" id="SCUD_0001837301-mRNA-1">
    <property type="protein sequence ID" value="SCUD_0001837301-mRNA-1"/>
    <property type="gene ID" value="SCUD_0001837301"/>
</dbReference>
<dbReference type="InterPro" id="IPR011249">
    <property type="entry name" value="Metalloenz_LuxS/M16"/>
</dbReference>
<protein>
    <submittedName>
        <fullName evidence="6">DUF6451 domain-containing protein</fullName>
    </submittedName>
</protein>
<dbReference type="Proteomes" id="UP000279833">
    <property type="component" value="Unassembled WGS sequence"/>
</dbReference>
<name>A0A183KTI0_9TREM</name>
<dbReference type="STRING" id="6186.A0A183KTI0"/>
<dbReference type="PANTHER" id="PTHR47027">
    <property type="entry name" value="REVERSE TRANSCRIPTASE DOMAIN-CONTAINING PROTEIN"/>
    <property type="match status" value="1"/>
</dbReference>
<reference evidence="4 5" key="2">
    <citation type="submission" date="2018-11" db="EMBL/GenBank/DDBJ databases">
        <authorList>
            <consortium name="Pathogen Informatics"/>
        </authorList>
    </citation>
    <scope>NUCLEOTIDE SEQUENCE [LARGE SCALE GENOMIC DNA]</scope>
    <source>
        <strain evidence="4">Dakar</strain>
        <strain evidence="5">Dakar, Senegal</strain>
    </source>
</reference>
<dbReference type="InterPro" id="IPR045609">
    <property type="entry name" value="DUF6451"/>
</dbReference>
<evidence type="ECO:0000313" key="5">
    <source>
        <dbReference type="Proteomes" id="UP000279833"/>
    </source>
</evidence>
<feature type="domain" description="DUF6451" evidence="2">
    <location>
        <begin position="97"/>
        <end position="126"/>
    </location>
</feature>
<dbReference type="Pfam" id="PF22456">
    <property type="entry name" value="PqqF-like_C_4"/>
    <property type="match status" value="1"/>
</dbReference>
<keyword evidence="5" id="KW-1185">Reference proteome</keyword>
<reference evidence="6" key="1">
    <citation type="submission" date="2016-06" db="UniProtKB">
        <authorList>
            <consortium name="WormBaseParasite"/>
        </authorList>
    </citation>
    <scope>IDENTIFICATION</scope>
</reference>